<reference evidence="1" key="1">
    <citation type="submission" date="2021-02" db="EMBL/GenBank/DDBJ databases">
        <title>Abyssanaerobacter marinus gen.nov., sp., nov, anaerobic bacterium isolated from the Onnuri vent field of Indian Ocean and suggestion of Mogibacteriaceae fam. nov., and proposal of reclassification of ambiguous this family's genus member.</title>
        <authorList>
            <person name="Kim Y.J."/>
            <person name="Yang J.-A."/>
        </authorList>
    </citation>
    <scope>NUCLEOTIDE SEQUENCE</scope>
    <source>
        <strain evidence="1">DSM 2634</strain>
    </source>
</reference>
<name>A0A939D7I5_CLOAM</name>
<evidence type="ECO:0000313" key="1">
    <source>
        <dbReference type="EMBL" id="MBN7772879.1"/>
    </source>
</evidence>
<organism evidence="1 2">
    <name type="scientific">Clostridium aminobutyricum</name>
    <dbReference type="NCBI Taxonomy" id="33953"/>
    <lineage>
        <taxon>Bacteria</taxon>
        <taxon>Bacillati</taxon>
        <taxon>Bacillota</taxon>
        <taxon>Clostridia</taxon>
        <taxon>Eubacteriales</taxon>
        <taxon>Clostridiaceae</taxon>
        <taxon>Clostridium</taxon>
    </lineage>
</organism>
<protein>
    <submittedName>
        <fullName evidence="1">Uncharacterized protein</fullName>
    </submittedName>
</protein>
<dbReference type="EMBL" id="JAFJZZ010000001">
    <property type="protein sequence ID" value="MBN7772879.1"/>
    <property type="molecule type" value="Genomic_DNA"/>
</dbReference>
<proteinExistence type="predicted"/>
<comment type="caution">
    <text evidence="1">The sequence shown here is derived from an EMBL/GenBank/DDBJ whole genome shotgun (WGS) entry which is preliminary data.</text>
</comment>
<evidence type="ECO:0000313" key="2">
    <source>
        <dbReference type="Proteomes" id="UP000664545"/>
    </source>
</evidence>
<dbReference type="SUPFAM" id="SSF52540">
    <property type="entry name" value="P-loop containing nucleoside triphosphate hydrolases"/>
    <property type="match status" value="1"/>
</dbReference>
<dbReference type="Gene3D" id="3.40.50.300">
    <property type="entry name" value="P-loop containing nucleotide triphosphate hydrolases"/>
    <property type="match status" value="1"/>
</dbReference>
<dbReference type="Proteomes" id="UP000664545">
    <property type="component" value="Unassembled WGS sequence"/>
</dbReference>
<gene>
    <name evidence="1" type="ORF">JYB65_05835</name>
</gene>
<dbReference type="RefSeq" id="WP_206581648.1">
    <property type="nucleotide sequence ID" value="NZ_JAFJZZ010000001.1"/>
</dbReference>
<accession>A0A939D7I5</accession>
<dbReference type="InterPro" id="IPR027417">
    <property type="entry name" value="P-loop_NTPase"/>
</dbReference>
<keyword evidence="2" id="KW-1185">Reference proteome</keyword>
<dbReference type="AlphaFoldDB" id="A0A939D7I5"/>
<sequence>MNRIFVREEAEELYAAKKSRQKIGIVGMSAGAGTSFISSSLAKHLSKEKGQRVAFVEACTDSSSERYIYDSLGMDKRFAGRAFYDFYHEMKEGRSVSGLVNLDEKINWALRVPSMTGQYRDNIKIEPIEMCRIINNITADIIVCDLTTSHDTEEIIREMDLIIFVIDPLPSKLISGYPSLCQMKNLEMKGQKIIWLVNKYNEGVNKREFNTFIKVKNYIIVPMVQQQSFYLAEYNCRIPYSVKSIAEVMTEPLEKIKLQIEF</sequence>